<dbReference type="GO" id="GO:0005524">
    <property type="term" value="F:ATP binding"/>
    <property type="evidence" value="ECO:0007669"/>
    <property type="project" value="InterPro"/>
</dbReference>
<dbReference type="InterPro" id="IPR024983">
    <property type="entry name" value="CHAT_dom"/>
</dbReference>
<evidence type="ECO:0000259" key="1">
    <source>
        <dbReference type="SMART" id="SM00220"/>
    </source>
</evidence>
<reference evidence="2" key="1">
    <citation type="submission" date="2021-01" db="EMBL/GenBank/DDBJ databases">
        <authorList>
            <person name="Kaushik A."/>
        </authorList>
    </citation>
    <scope>NUCLEOTIDE SEQUENCE</scope>
    <source>
        <strain evidence="2">AG3-T5</strain>
    </source>
</reference>
<dbReference type="InterPro" id="IPR051681">
    <property type="entry name" value="Ser/Thr_Kinases-Pseudokinases"/>
</dbReference>
<dbReference type="PROSITE" id="PS00108">
    <property type="entry name" value="PROTEIN_KINASE_ST"/>
    <property type="match status" value="1"/>
</dbReference>
<dbReference type="GO" id="GO:0004674">
    <property type="term" value="F:protein serine/threonine kinase activity"/>
    <property type="evidence" value="ECO:0007669"/>
    <property type="project" value="TreeGrafter"/>
</dbReference>
<proteinExistence type="predicted"/>
<protein>
    <recommendedName>
        <fullName evidence="1">Protein kinase domain-containing protein</fullName>
    </recommendedName>
</protein>
<evidence type="ECO:0000313" key="2">
    <source>
        <dbReference type="EMBL" id="CAE6452041.1"/>
    </source>
</evidence>
<dbReference type="InterPro" id="IPR011009">
    <property type="entry name" value="Kinase-like_dom_sf"/>
</dbReference>
<sequence length="862" mass="96333">MDATSVRISGAMPIPSIVALLSSRGCKDITSQLDLSKTSILPVLHGGAGNIYHGRLQDGTEVAIKTLQIVAHLGNEEQKKLRRAAHELYIWSKCKHFNVLDLLGVAVFHDHVSMVSPWMGNSNLNWYISQNPESDRYALCTQVADGVAHIHNNNIVHGDIKGPNILVAEDHTIKLMDFGSSTLKQEYTLKFETSSGPGAFSVRWAAPELLSVDEEEEAKLTFETDIYALGMTFLEIMSGRAPYHEFKKDTSIITRITKRILPKRPELGMPKGDIQADLLWSLMQDTWAHDPQYRPNASVVCDTIKMITAYNQSQQQHSSLMDWTSAARINAFEVIMSILPEVIWLATVTGRSDHTSTFMDLPWQPIAVAISQGQYLKAVEWIEQGRSTIWNQTFRPRALRSADSLLQHKLQQTRDMLYDVYSQALHSEATTADYQESETVDQKYQRLMEECGQLMDKILHTLNFSSFPHPRRALHLLHAAQAGPVVLFNFTNLRCDALILTPGEIMHVNFPSVLKARITKACKSLRGFQTQPYEDPVLCGRPNGVFSISSIRYQYTELELWEQASAKLFKKVLEFLWLEIARPVLDCLDYINNPPAGNLPRLTWCTTGQLAYLPLHAAGYYDRPKCKVSDFVVSSYTPSLGALLPVGASEPVSLPHSHMLAVASANAPGHTPTPYTRSELDVISRRIKHPCVASQVMGPGARCENVLTEMEASDWLHFAGPIQAEITNPAKSYFQLEDGRLNFDTITQKSFRDKGLAFLSSCCEIVGDKGGTQEGQELVNEAVHLGSAMLTAGYRSVIATTGVVMDNDCPILADKVYELLLNDGTMDYRDSARALHEAVKVLRERLGDDKFYRWVPFIHIGA</sequence>
<feature type="domain" description="Protein kinase" evidence="1">
    <location>
        <begin position="37"/>
        <end position="307"/>
    </location>
</feature>
<dbReference type="Pfam" id="PF12770">
    <property type="entry name" value="CHAT"/>
    <property type="match status" value="1"/>
</dbReference>
<name>A0A8H3GJ24_9AGAM</name>
<dbReference type="EMBL" id="CAJMWW010000158">
    <property type="protein sequence ID" value="CAE6452041.1"/>
    <property type="molecule type" value="Genomic_DNA"/>
</dbReference>
<dbReference type="PANTHER" id="PTHR44329:SF214">
    <property type="entry name" value="PROTEIN KINASE DOMAIN-CONTAINING PROTEIN"/>
    <property type="match status" value="1"/>
</dbReference>
<dbReference type="InterPro" id="IPR008271">
    <property type="entry name" value="Ser/Thr_kinase_AS"/>
</dbReference>
<organism evidence="2 3">
    <name type="scientific">Rhizoctonia solani</name>
    <dbReference type="NCBI Taxonomy" id="456999"/>
    <lineage>
        <taxon>Eukaryota</taxon>
        <taxon>Fungi</taxon>
        <taxon>Dikarya</taxon>
        <taxon>Basidiomycota</taxon>
        <taxon>Agaricomycotina</taxon>
        <taxon>Agaricomycetes</taxon>
        <taxon>Cantharellales</taxon>
        <taxon>Ceratobasidiaceae</taxon>
        <taxon>Rhizoctonia</taxon>
    </lineage>
</organism>
<evidence type="ECO:0000313" key="3">
    <source>
        <dbReference type="Proteomes" id="UP000663841"/>
    </source>
</evidence>
<dbReference type="Gene3D" id="1.10.510.10">
    <property type="entry name" value="Transferase(Phosphotransferase) domain 1"/>
    <property type="match status" value="1"/>
</dbReference>
<gene>
    <name evidence="2" type="ORF">RDB_LOCUS129435</name>
</gene>
<dbReference type="SMART" id="SM00220">
    <property type="entry name" value="S_TKc"/>
    <property type="match status" value="1"/>
</dbReference>
<comment type="caution">
    <text evidence="2">The sequence shown here is derived from an EMBL/GenBank/DDBJ whole genome shotgun (WGS) entry which is preliminary data.</text>
</comment>
<accession>A0A8H3GJ24</accession>
<dbReference type="InterPro" id="IPR001245">
    <property type="entry name" value="Ser-Thr/Tyr_kinase_cat_dom"/>
</dbReference>
<dbReference type="PANTHER" id="PTHR44329">
    <property type="entry name" value="SERINE/THREONINE-PROTEIN KINASE TNNI3K-RELATED"/>
    <property type="match status" value="1"/>
</dbReference>
<dbReference type="AlphaFoldDB" id="A0A8H3GJ24"/>
<dbReference type="InterPro" id="IPR000719">
    <property type="entry name" value="Prot_kinase_dom"/>
</dbReference>
<dbReference type="SUPFAM" id="SSF56112">
    <property type="entry name" value="Protein kinase-like (PK-like)"/>
    <property type="match status" value="1"/>
</dbReference>
<dbReference type="Pfam" id="PF07714">
    <property type="entry name" value="PK_Tyr_Ser-Thr"/>
    <property type="match status" value="1"/>
</dbReference>
<dbReference type="Proteomes" id="UP000663841">
    <property type="component" value="Unassembled WGS sequence"/>
</dbReference>